<dbReference type="STRING" id="474960.SAMN05216180_0008"/>
<dbReference type="Proteomes" id="UP000199158">
    <property type="component" value="Unassembled WGS sequence"/>
</dbReference>
<dbReference type="PANTHER" id="PTHR23522">
    <property type="entry name" value="BLL5896 PROTEIN"/>
    <property type="match status" value="1"/>
</dbReference>
<feature type="transmembrane region" description="Helical" evidence="8">
    <location>
        <begin position="46"/>
        <end position="63"/>
    </location>
</feature>
<evidence type="ECO:0000256" key="5">
    <source>
        <dbReference type="ARBA" id="ARBA00022692"/>
    </source>
</evidence>
<evidence type="ECO:0000256" key="7">
    <source>
        <dbReference type="ARBA" id="ARBA00023136"/>
    </source>
</evidence>
<dbReference type="GO" id="GO:0005886">
    <property type="term" value="C:plasma membrane"/>
    <property type="evidence" value="ECO:0007669"/>
    <property type="project" value="UniProtKB-SubCell"/>
</dbReference>
<keyword evidence="7 8" id="KW-0472">Membrane</keyword>
<feature type="transmembrane region" description="Helical" evidence="8">
    <location>
        <begin position="136"/>
        <end position="156"/>
    </location>
</feature>
<evidence type="ECO:0000256" key="1">
    <source>
        <dbReference type="ARBA" id="ARBA00004429"/>
    </source>
</evidence>
<feature type="transmembrane region" description="Helical" evidence="8">
    <location>
        <begin position="372"/>
        <end position="391"/>
    </location>
</feature>
<evidence type="ECO:0000313" key="11">
    <source>
        <dbReference type="Proteomes" id="UP000199158"/>
    </source>
</evidence>
<keyword evidence="2" id="KW-0813">Transport</keyword>
<feature type="transmembrane region" description="Helical" evidence="8">
    <location>
        <begin position="100"/>
        <end position="124"/>
    </location>
</feature>
<dbReference type="GO" id="GO:0022857">
    <property type="term" value="F:transmembrane transporter activity"/>
    <property type="evidence" value="ECO:0007669"/>
    <property type="project" value="InterPro"/>
</dbReference>
<name>A0A1H7YEX9_9FIRM</name>
<evidence type="ECO:0000256" key="4">
    <source>
        <dbReference type="ARBA" id="ARBA00022519"/>
    </source>
</evidence>
<proteinExistence type="predicted"/>
<evidence type="ECO:0000256" key="8">
    <source>
        <dbReference type="SAM" id="Phobius"/>
    </source>
</evidence>
<dbReference type="EMBL" id="FOCG01000001">
    <property type="protein sequence ID" value="SEM44786.1"/>
    <property type="molecule type" value="Genomic_DNA"/>
</dbReference>
<dbReference type="Pfam" id="PF12832">
    <property type="entry name" value="MFS_1_like"/>
    <property type="match status" value="1"/>
</dbReference>
<feature type="domain" description="Major facilitator superfamily (MFS) profile" evidence="9">
    <location>
        <begin position="146"/>
        <end position="400"/>
    </location>
</feature>
<feature type="transmembrane region" description="Helical" evidence="8">
    <location>
        <begin position="75"/>
        <end position="94"/>
    </location>
</feature>
<evidence type="ECO:0000259" key="9">
    <source>
        <dbReference type="PROSITE" id="PS50850"/>
    </source>
</evidence>
<dbReference type="InterPro" id="IPR020846">
    <property type="entry name" value="MFS_dom"/>
</dbReference>
<accession>A0A1H7YEX9</accession>
<keyword evidence="6 8" id="KW-1133">Transmembrane helix</keyword>
<dbReference type="InterPro" id="IPR036259">
    <property type="entry name" value="MFS_trans_sf"/>
</dbReference>
<evidence type="ECO:0000256" key="2">
    <source>
        <dbReference type="ARBA" id="ARBA00022448"/>
    </source>
</evidence>
<dbReference type="InterPro" id="IPR024989">
    <property type="entry name" value="MFS_assoc_dom"/>
</dbReference>
<gene>
    <name evidence="10" type="ORF">SAMN05216180_0008</name>
</gene>
<dbReference type="PANTHER" id="PTHR23522:SF10">
    <property type="entry name" value="3-PHENYLPROPIONIC ACID TRANSPORTER-RELATED"/>
    <property type="match status" value="1"/>
</dbReference>
<comment type="subcellular location">
    <subcellularLocation>
        <location evidence="1">Cell inner membrane</location>
        <topology evidence="1">Multi-pass membrane protein</topology>
    </subcellularLocation>
</comment>
<dbReference type="AlphaFoldDB" id="A0A1H7YEX9"/>
<keyword evidence="5 8" id="KW-0812">Transmembrane</keyword>
<dbReference type="RefSeq" id="WP_092750414.1">
    <property type="nucleotide sequence ID" value="NZ_FOCG01000001.1"/>
</dbReference>
<feature type="transmembrane region" description="Helical" evidence="8">
    <location>
        <begin position="254"/>
        <end position="271"/>
    </location>
</feature>
<sequence length="400" mass="44874">MKDFFKKENIYFIAVQSLYQISFCAYSAFLVMYLQMNGFTNMQCGLAITLQYLTCLILQPFYGYITDTYISCKRFLMIATVITIPAAFLLPLTVKIIPLAMLSIVIYSCFYNSNETIIAAWILLLRDEKPYINYEISRGFASFFYAFFALGFGVLLKRYGTNVMFISYALLASALFLVCIPIPEVACQNSKHLNKTAGNQSLSTLQVAKTLASNKPYMLFLTSALCYQIGLKATKTFVSNYVAVTGGAEQELGVLFFVSALIEFPAIYLIGRVTRRYKAEYSYLIVLFALFFDLLFLKFMPTMTGLTFAMIFSGIAYIGFLGVFMDFVKLMTPRKMNSSAISLGMALTNALGAILGSYFGGLIIDLWGLDSMTVACFITTALSFLVFLPLLRYKNEVTQI</sequence>
<dbReference type="Gene3D" id="1.20.1250.20">
    <property type="entry name" value="MFS general substrate transporter like domains"/>
    <property type="match status" value="2"/>
</dbReference>
<protein>
    <submittedName>
        <fullName evidence="10">MFS_1 like family protein</fullName>
    </submittedName>
</protein>
<keyword evidence="11" id="KW-1185">Reference proteome</keyword>
<feature type="transmembrane region" description="Helical" evidence="8">
    <location>
        <begin position="306"/>
        <end position="328"/>
    </location>
</feature>
<feature type="transmembrane region" description="Helical" evidence="8">
    <location>
        <begin position="12"/>
        <end position="34"/>
    </location>
</feature>
<reference evidence="10 11" key="1">
    <citation type="submission" date="2016-10" db="EMBL/GenBank/DDBJ databases">
        <authorList>
            <person name="de Groot N.N."/>
        </authorList>
    </citation>
    <scope>NUCLEOTIDE SEQUENCE [LARGE SCALE GENOMIC DNA]</scope>
    <source>
        <strain evidence="10 11">CGMCC 1.5070</strain>
    </source>
</reference>
<keyword evidence="4" id="KW-0997">Cell inner membrane</keyword>
<keyword evidence="3" id="KW-1003">Cell membrane</keyword>
<feature type="transmembrane region" description="Helical" evidence="8">
    <location>
        <begin position="340"/>
        <end position="360"/>
    </location>
</feature>
<evidence type="ECO:0000256" key="3">
    <source>
        <dbReference type="ARBA" id="ARBA00022475"/>
    </source>
</evidence>
<organism evidence="10 11">
    <name type="scientific">Hydrogenoanaerobacterium saccharovorans</name>
    <dbReference type="NCBI Taxonomy" id="474960"/>
    <lineage>
        <taxon>Bacteria</taxon>
        <taxon>Bacillati</taxon>
        <taxon>Bacillota</taxon>
        <taxon>Clostridia</taxon>
        <taxon>Eubacteriales</taxon>
        <taxon>Oscillospiraceae</taxon>
        <taxon>Hydrogenoanaerobacterium</taxon>
    </lineage>
</organism>
<dbReference type="OrthoDB" id="1853855at2"/>
<feature type="transmembrane region" description="Helical" evidence="8">
    <location>
        <begin position="162"/>
        <end position="182"/>
    </location>
</feature>
<evidence type="ECO:0000256" key="6">
    <source>
        <dbReference type="ARBA" id="ARBA00022989"/>
    </source>
</evidence>
<evidence type="ECO:0000313" key="10">
    <source>
        <dbReference type="EMBL" id="SEM44786.1"/>
    </source>
</evidence>
<feature type="transmembrane region" description="Helical" evidence="8">
    <location>
        <begin position="283"/>
        <end position="300"/>
    </location>
</feature>
<dbReference type="PROSITE" id="PS50850">
    <property type="entry name" value="MFS"/>
    <property type="match status" value="1"/>
</dbReference>
<dbReference type="SUPFAM" id="SSF103473">
    <property type="entry name" value="MFS general substrate transporter"/>
    <property type="match status" value="1"/>
</dbReference>